<dbReference type="PANTHER" id="PTHR11412:SF136">
    <property type="entry name" value="CD109 ANTIGEN"/>
    <property type="match status" value="1"/>
</dbReference>
<dbReference type="Gene3D" id="2.20.130.20">
    <property type="match status" value="1"/>
</dbReference>
<evidence type="ECO:0000313" key="7">
    <source>
        <dbReference type="RefSeq" id="XP_013383952.1"/>
    </source>
</evidence>
<evidence type="ECO:0000259" key="5">
    <source>
        <dbReference type="SMART" id="SM01360"/>
    </source>
</evidence>
<sequence length="715" mass="78420">MLRIILCIALCMTLAIAYNKSYVIIFPNAIRPGLPLKLGVNILRASAPVNVTCTMAKNNVFLTSQSGNFEAGEPGTLLLQVPTNATPGTYKIRVNGTGGLTFNNESQVTFKTKTMSILIQTDKPIYKQGQTVEPKFDVAMNIPSYVSSTDTIISGSVVAKYSDGKGVDCFGNAELPLTDNSQIKRLDFNVSYEGELSLCEEVKQSFFISESSQHFIIRSPCNPTNSKNTPVDGKGDFEFFVGSMGQFGEVEKKYQTVQVKASVKETLTDLSQVVWSEFTFYSSPYKIEILGSTPKVFKPGLTYTGFVKLSLVDGTPIEGEDQKLQIEARVTYALEIPEALKKLPPSYWEPLIEYKTVEEPVQELSVPNDGIVRFDLEVSQDLATEIAFTVIAGGNVVSTNKVSLNSNMTFKVAITPDMAPKSKMAAYYVRSDGEVVADVLNFNVKGAFKNQVSIKFDDTRAEVGQKVSMSLSADPGSFVGILAIDQSLLPFKYLHDDFTEEKVLRELDSYDTKRETNIARKKRSILQNIIPLGGIDVYDMFQNFGVIAFTDTMIYSHKNTAAWEAESNNDVGSLADIEPMQSYFKETWLWTSVTLGATGTTSLNVILPGGTSSWAVNAIAVHPETGLGVAKTELGAFRRFLVAVYMPDSVVLGEKLILRVAIWNVMGIDLDVDVILEKSDGFKSIVLGTDGKPTTVSEAQTQKDSVREAVPYISS</sequence>
<dbReference type="InterPro" id="IPR011625">
    <property type="entry name" value="A2M_N_BRD"/>
</dbReference>
<dbReference type="Proteomes" id="UP000085678">
    <property type="component" value="Unplaced"/>
</dbReference>
<dbReference type="InParanoid" id="A0A1S3HD33"/>
<dbReference type="InterPro" id="IPR013783">
    <property type="entry name" value="Ig-like_fold"/>
</dbReference>
<feature type="domain" description="Alpha-2-macroglobulin bait region" evidence="4">
    <location>
        <begin position="357"/>
        <end position="491"/>
    </location>
</feature>
<keyword evidence="6" id="KW-1185">Reference proteome</keyword>
<dbReference type="Pfam" id="PF00207">
    <property type="entry name" value="A2M"/>
    <property type="match status" value="1"/>
</dbReference>
<keyword evidence="1 3" id="KW-0732">Signal</keyword>
<dbReference type="InterPro" id="IPR041555">
    <property type="entry name" value="MG3"/>
</dbReference>
<protein>
    <submittedName>
        <fullName evidence="7">CD109 antigen-like</fullName>
    </submittedName>
</protein>
<reference evidence="7" key="1">
    <citation type="submission" date="2025-08" db="UniProtKB">
        <authorList>
            <consortium name="RefSeq"/>
        </authorList>
    </citation>
    <scope>IDENTIFICATION</scope>
    <source>
        <tissue evidence="7">Gonads</tissue>
    </source>
</reference>
<feature type="chain" id="PRO_5010160926" evidence="3">
    <location>
        <begin position="18"/>
        <end position="715"/>
    </location>
</feature>
<organism evidence="6 7">
    <name type="scientific">Lingula anatina</name>
    <name type="common">Brachiopod</name>
    <name type="synonym">Lingula unguis</name>
    <dbReference type="NCBI Taxonomy" id="7574"/>
    <lineage>
        <taxon>Eukaryota</taxon>
        <taxon>Metazoa</taxon>
        <taxon>Spiralia</taxon>
        <taxon>Lophotrochozoa</taxon>
        <taxon>Brachiopoda</taxon>
        <taxon>Linguliformea</taxon>
        <taxon>Lingulata</taxon>
        <taxon>Lingulida</taxon>
        <taxon>Linguloidea</taxon>
        <taxon>Lingulidae</taxon>
        <taxon>Lingula</taxon>
    </lineage>
</organism>
<dbReference type="SMART" id="SM01359">
    <property type="entry name" value="A2M_N_2"/>
    <property type="match status" value="1"/>
</dbReference>
<evidence type="ECO:0000256" key="3">
    <source>
        <dbReference type="SAM" id="SignalP"/>
    </source>
</evidence>
<evidence type="ECO:0000313" key="6">
    <source>
        <dbReference type="Proteomes" id="UP000085678"/>
    </source>
</evidence>
<dbReference type="Gene3D" id="2.60.40.2950">
    <property type="match status" value="1"/>
</dbReference>
<dbReference type="GeneID" id="106154192"/>
<dbReference type="InterPro" id="IPR050473">
    <property type="entry name" value="A2M/Complement_sys"/>
</dbReference>
<dbReference type="AlphaFoldDB" id="A0A1S3HD33"/>
<dbReference type="KEGG" id="lak:106154192"/>
<dbReference type="Pfam" id="PF17791">
    <property type="entry name" value="MG3"/>
    <property type="match status" value="1"/>
</dbReference>
<gene>
    <name evidence="7" type="primary">LOC106154192</name>
</gene>
<dbReference type="InterPro" id="IPR001599">
    <property type="entry name" value="Macroglobln_a2"/>
</dbReference>
<feature type="domain" description="Alpha-2-macroglobulin" evidence="5">
    <location>
        <begin position="587"/>
        <end position="676"/>
    </location>
</feature>
<proteinExistence type="predicted"/>
<evidence type="ECO:0000256" key="1">
    <source>
        <dbReference type="ARBA" id="ARBA00022729"/>
    </source>
</evidence>
<evidence type="ECO:0000259" key="4">
    <source>
        <dbReference type="SMART" id="SM01359"/>
    </source>
</evidence>
<evidence type="ECO:0000256" key="2">
    <source>
        <dbReference type="ARBA" id="ARBA00022966"/>
    </source>
</evidence>
<dbReference type="SMART" id="SM01360">
    <property type="entry name" value="A2M"/>
    <property type="match status" value="1"/>
</dbReference>
<dbReference type="Gene3D" id="2.60.40.1930">
    <property type="match status" value="1"/>
</dbReference>
<accession>A0A1S3HD33</accession>
<dbReference type="OrthoDB" id="9998011at2759"/>
<dbReference type="GO" id="GO:0004866">
    <property type="term" value="F:endopeptidase inhibitor activity"/>
    <property type="evidence" value="ECO:0007669"/>
    <property type="project" value="InterPro"/>
</dbReference>
<dbReference type="Pfam" id="PF07703">
    <property type="entry name" value="A2M_BRD"/>
    <property type="match status" value="1"/>
</dbReference>
<dbReference type="Gene3D" id="2.60.40.10">
    <property type="entry name" value="Immunoglobulins"/>
    <property type="match status" value="1"/>
</dbReference>
<dbReference type="Gene3D" id="2.60.40.1940">
    <property type="match status" value="1"/>
</dbReference>
<name>A0A1S3HD33_LINAN</name>
<feature type="signal peptide" evidence="3">
    <location>
        <begin position="1"/>
        <end position="17"/>
    </location>
</feature>
<dbReference type="PANTHER" id="PTHR11412">
    <property type="entry name" value="MACROGLOBULIN / COMPLEMENT"/>
    <property type="match status" value="1"/>
</dbReference>
<dbReference type="RefSeq" id="XP_013383952.1">
    <property type="nucleotide sequence ID" value="XM_013528498.1"/>
</dbReference>
<keyword evidence="2" id="KW-0882">Thioester bond</keyword>